<dbReference type="Proteomes" id="UP000655208">
    <property type="component" value="Unassembled WGS sequence"/>
</dbReference>
<proteinExistence type="predicted"/>
<comment type="caution">
    <text evidence="2">The sequence shown here is derived from an EMBL/GenBank/DDBJ whole genome shotgun (WGS) entry which is preliminary data.</text>
</comment>
<reference evidence="2" key="2">
    <citation type="submission" date="2020-09" db="EMBL/GenBank/DDBJ databases">
        <authorList>
            <person name="Sun Q."/>
            <person name="Zhou Y."/>
        </authorList>
    </citation>
    <scope>NUCLEOTIDE SEQUENCE</scope>
    <source>
        <strain evidence="2">CGMCC 4.7308</strain>
    </source>
</reference>
<name>A0A917TC17_9ACTN</name>
<dbReference type="CDD" id="cd04301">
    <property type="entry name" value="NAT_SF"/>
    <property type="match status" value="1"/>
</dbReference>
<dbReference type="GO" id="GO:0016747">
    <property type="term" value="F:acyltransferase activity, transferring groups other than amino-acyl groups"/>
    <property type="evidence" value="ECO:0007669"/>
    <property type="project" value="InterPro"/>
</dbReference>
<dbReference type="PROSITE" id="PS51186">
    <property type="entry name" value="GNAT"/>
    <property type="match status" value="1"/>
</dbReference>
<protein>
    <submittedName>
        <fullName evidence="2">N-acetyltransferase GCN5</fullName>
    </submittedName>
</protein>
<keyword evidence="3" id="KW-1185">Reference proteome</keyword>
<sequence>MAGSSRPGDRPAAGSDGVTVVPVTAATWPALVDLFGPAGASNGCWCQYWLLGPGYHRRPRVQNRDDLQRSVLSGPPPGLLAVDGAGTALAWCRVGPRSELGWLDRRPASAPVDDRPVWSVSCFYVRRDARRQGWTSVLVDAAVEHARRHDAPAVEACPVDTAIPGATRNLFPGVASVFLRAGFTEVARRVPDRPVLRRELQR</sequence>
<dbReference type="InterPro" id="IPR000182">
    <property type="entry name" value="GNAT_dom"/>
</dbReference>
<dbReference type="AlphaFoldDB" id="A0A917TC17"/>
<evidence type="ECO:0000313" key="3">
    <source>
        <dbReference type="Proteomes" id="UP000655208"/>
    </source>
</evidence>
<gene>
    <name evidence="2" type="ORF">GCM10011594_41100</name>
</gene>
<evidence type="ECO:0000313" key="2">
    <source>
        <dbReference type="EMBL" id="GGM16830.1"/>
    </source>
</evidence>
<feature type="domain" description="N-acetyltransferase" evidence="1">
    <location>
        <begin position="18"/>
        <end position="201"/>
    </location>
</feature>
<dbReference type="Gene3D" id="3.40.630.30">
    <property type="match status" value="1"/>
</dbReference>
<dbReference type="InterPro" id="IPR016181">
    <property type="entry name" value="Acyl_CoA_acyltransferase"/>
</dbReference>
<dbReference type="Pfam" id="PF00583">
    <property type="entry name" value="Acetyltransf_1"/>
    <property type="match status" value="1"/>
</dbReference>
<accession>A0A917TC17</accession>
<reference evidence="2" key="1">
    <citation type="journal article" date="2014" name="Int. J. Syst. Evol. Microbiol.">
        <title>Complete genome sequence of Corynebacterium casei LMG S-19264T (=DSM 44701T), isolated from a smear-ripened cheese.</title>
        <authorList>
            <consortium name="US DOE Joint Genome Institute (JGI-PGF)"/>
            <person name="Walter F."/>
            <person name="Albersmeier A."/>
            <person name="Kalinowski J."/>
            <person name="Ruckert C."/>
        </authorList>
    </citation>
    <scope>NUCLEOTIDE SEQUENCE</scope>
    <source>
        <strain evidence="2">CGMCC 4.7308</strain>
    </source>
</reference>
<dbReference type="SUPFAM" id="SSF55729">
    <property type="entry name" value="Acyl-CoA N-acyltransferases (Nat)"/>
    <property type="match status" value="1"/>
</dbReference>
<dbReference type="EMBL" id="BMNA01000016">
    <property type="protein sequence ID" value="GGM16830.1"/>
    <property type="molecule type" value="Genomic_DNA"/>
</dbReference>
<evidence type="ECO:0000259" key="1">
    <source>
        <dbReference type="PROSITE" id="PS51186"/>
    </source>
</evidence>
<organism evidence="2 3">
    <name type="scientific">Nakamurella endophytica</name>
    <dbReference type="NCBI Taxonomy" id="1748367"/>
    <lineage>
        <taxon>Bacteria</taxon>
        <taxon>Bacillati</taxon>
        <taxon>Actinomycetota</taxon>
        <taxon>Actinomycetes</taxon>
        <taxon>Nakamurellales</taxon>
        <taxon>Nakamurellaceae</taxon>
        <taxon>Nakamurella</taxon>
    </lineage>
</organism>